<protein>
    <recommendedName>
        <fullName evidence="4">CopL family metal-binding regulatory protein</fullName>
    </recommendedName>
</protein>
<evidence type="ECO:0000256" key="1">
    <source>
        <dbReference type="SAM" id="SignalP"/>
    </source>
</evidence>
<dbReference type="Proteomes" id="UP000032568">
    <property type="component" value="Chromosome"/>
</dbReference>
<dbReference type="KEGG" id="tact:SG35_028225"/>
<reference evidence="2 3" key="2">
    <citation type="journal article" date="2022" name="Mar. Drugs">
        <title>Bioassay-Guided Fractionation Leads to the Detection of Cholic Acid Generated by the Rare Thalassomonas sp.</title>
        <authorList>
            <person name="Pheiffer F."/>
            <person name="Schneider Y.K."/>
            <person name="Hansen E.H."/>
            <person name="Andersen J.H."/>
            <person name="Isaksson J."/>
            <person name="Busche T."/>
            <person name="R C."/>
            <person name="Kalinowski J."/>
            <person name="Zyl L.V."/>
            <person name="Trindade M."/>
        </authorList>
    </citation>
    <scope>NUCLEOTIDE SEQUENCE [LARGE SCALE GENOMIC DNA]</scope>
    <source>
        <strain evidence="2 3">A5K-106</strain>
    </source>
</reference>
<keyword evidence="3" id="KW-1185">Reference proteome</keyword>
<feature type="chain" id="PRO_5042143442" description="CopL family metal-binding regulatory protein" evidence="1">
    <location>
        <begin position="25"/>
        <end position="131"/>
    </location>
</feature>
<reference evidence="2 3" key="1">
    <citation type="journal article" date="2015" name="Genome Announc.">
        <title>Draft Genome Sequences of Marine Isolates of Thalassomonas viridans and Thalassomonas actiniarum.</title>
        <authorList>
            <person name="Olonade I."/>
            <person name="van Zyl L.J."/>
            <person name="Trindade M."/>
        </authorList>
    </citation>
    <scope>NUCLEOTIDE SEQUENCE [LARGE SCALE GENOMIC DNA]</scope>
    <source>
        <strain evidence="2 3">A5K-106</strain>
    </source>
</reference>
<dbReference type="EMBL" id="CP059735">
    <property type="protein sequence ID" value="WDD99058.1"/>
    <property type="molecule type" value="Genomic_DNA"/>
</dbReference>
<evidence type="ECO:0008006" key="4">
    <source>
        <dbReference type="Google" id="ProtNLM"/>
    </source>
</evidence>
<accession>A0AAE9YRG2</accession>
<dbReference type="AlphaFoldDB" id="A0AAE9YRG2"/>
<gene>
    <name evidence="2" type="ORF">SG35_028225</name>
</gene>
<evidence type="ECO:0000313" key="3">
    <source>
        <dbReference type="Proteomes" id="UP000032568"/>
    </source>
</evidence>
<organism evidence="2 3">
    <name type="scientific">Thalassomonas actiniarum</name>
    <dbReference type="NCBI Taxonomy" id="485447"/>
    <lineage>
        <taxon>Bacteria</taxon>
        <taxon>Pseudomonadati</taxon>
        <taxon>Pseudomonadota</taxon>
        <taxon>Gammaproteobacteria</taxon>
        <taxon>Alteromonadales</taxon>
        <taxon>Colwelliaceae</taxon>
        <taxon>Thalassomonas</taxon>
    </lineage>
</organism>
<dbReference type="RefSeq" id="WP_044834419.1">
    <property type="nucleotide sequence ID" value="NZ_CP059735.1"/>
</dbReference>
<proteinExistence type="predicted"/>
<keyword evidence="1" id="KW-0732">Signal</keyword>
<name>A0AAE9YRG2_9GAMM</name>
<sequence length="131" mass="14181">MFFKQGKIIITLFMLLAFTGQALAYNAEPCTMHESVPAPQRSAELSMPDGQAMSMQSGHKQHLASHSHETMAPDNCQNTCCCPMGSCVSAALTSETSTIDELFINSAKISPGNNLLLSRYPASLYRPPILS</sequence>
<evidence type="ECO:0000313" key="2">
    <source>
        <dbReference type="EMBL" id="WDD99058.1"/>
    </source>
</evidence>
<feature type="signal peptide" evidence="1">
    <location>
        <begin position="1"/>
        <end position="24"/>
    </location>
</feature>